<evidence type="ECO:0000313" key="1">
    <source>
        <dbReference type="EMBL" id="GAA3639620.1"/>
    </source>
</evidence>
<organism evidence="1 2">
    <name type="scientific">Microlunatus ginsengisoli</name>
    <dbReference type="NCBI Taxonomy" id="363863"/>
    <lineage>
        <taxon>Bacteria</taxon>
        <taxon>Bacillati</taxon>
        <taxon>Actinomycetota</taxon>
        <taxon>Actinomycetes</taxon>
        <taxon>Propionibacteriales</taxon>
        <taxon>Propionibacteriaceae</taxon>
        <taxon>Microlunatus</taxon>
    </lineage>
</organism>
<protein>
    <recommendedName>
        <fullName evidence="3">Polyketide cyclase / dehydrase and lipid transport</fullName>
    </recommendedName>
</protein>
<evidence type="ECO:0000313" key="2">
    <source>
        <dbReference type="Proteomes" id="UP001501490"/>
    </source>
</evidence>
<comment type="caution">
    <text evidence="1">The sequence shown here is derived from an EMBL/GenBank/DDBJ whole genome shotgun (WGS) entry which is preliminary data.</text>
</comment>
<accession>A0ABP7ATL2</accession>
<sequence>MTVRLAVSAAVRADPGRVWSELTDWAGQSRWIPFTTVRAAGATTGIGVRVTALSGFWLARLPVGLLDRFIVTDWRPPDDEPGRLEVLHLGPYFTGPGVFTVVPGDGATRIECVELFDLPAGRITEVPVRLLLPVMRRGFGESLRRLAAICES</sequence>
<name>A0ABP7ATL2_9ACTN</name>
<reference evidence="2" key="1">
    <citation type="journal article" date="2019" name="Int. J. Syst. Evol. Microbiol.">
        <title>The Global Catalogue of Microorganisms (GCM) 10K type strain sequencing project: providing services to taxonomists for standard genome sequencing and annotation.</title>
        <authorList>
            <consortium name="The Broad Institute Genomics Platform"/>
            <consortium name="The Broad Institute Genome Sequencing Center for Infectious Disease"/>
            <person name="Wu L."/>
            <person name="Ma J."/>
        </authorList>
    </citation>
    <scope>NUCLEOTIDE SEQUENCE [LARGE SCALE GENOMIC DNA]</scope>
    <source>
        <strain evidence="2">JCM 16929</strain>
    </source>
</reference>
<keyword evidence="2" id="KW-1185">Reference proteome</keyword>
<dbReference type="CDD" id="cd07812">
    <property type="entry name" value="SRPBCC"/>
    <property type="match status" value="1"/>
</dbReference>
<dbReference type="Pfam" id="PF10604">
    <property type="entry name" value="Polyketide_cyc2"/>
    <property type="match status" value="1"/>
</dbReference>
<evidence type="ECO:0008006" key="3">
    <source>
        <dbReference type="Google" id="ProtNLM"/>
    </source>
</evidence>
<dbReference type="RefSeq" id="WP_344809334.1">
    <property type="nucleotide sequence ID" value="NZ_BAABAB010000050.1"/>
</dbReference>
<dbReference type="SUPFAM" id="SSF55961">
    <property type="entry name" value="Bet v1-like"/>
    <property type="match status" value="1"/>
</dbReference>
<dbReference type="EMBL" id="BAABAB010000050">
    <property type="protein sequence ID" value="GAA3639620.1"/>
    <property type="molecule type" value="Genomic_DNA"/>
</dbReference>
<dbReference type="Proteomes" id="UP001501490">
    <property type="component" value="Unassembled WGS sequence"/>
</dbReference>
<dbReference type="InterPro" id="IPR019587">
    <property type="entry name" value="Polyketide_cyclase/dehydratase"/>
</dbReference>
<gene>
    <name evidence="1" type="ORF">GCM10022236_47610</name>
</gene>
<dbReference type="Gene3D" id="3.30.530.20">
    <property type="match status" value="1"/>
</dbReference>
<dbReference type="InterPro" id="IPR023393">
    <property type="entry name" value="START-like_dom_sf"/>
</dbReference>
<proteinExistence type="predicted"/>